<comment type="caution">
    <text evidence="2">The sequence shown here is derived from an EMBL/GenBank/DDBJ whole genome shotgun (WGS) entry which is preliminary data.</text>
</comment>
<feature type="transmembrane region" description="Helical" evidence="1">
    <location>
        <begin position="6"/>
        <end position="27"/>
    </location>
</feature>
<evidence type="ECO:0000256" key="1">
    <source>
        <dbReference type="SAM" id="Phobius"/>
    </source>
</evidence>
<accession>A0A918W5K6</accession>
<keyword evidence="1" id="KW-0472">Membrane</keyword>
<evidence type="ECO:0000313" key="2">
    <source>
        <dbReference type="EMBL" id="GHA68510.1"/>
    </source>
</evidence>
<dbReference type="RefSeq" id="WP_425489322.1">
    <property type="nucleotide sequence ID" value="NZ_BMYD01000001.1"/>
</dbReference>
<dbReference type="InterPro" id="IPR046125">
    <property type="entry name" value="DUF6122"/>
</dbReference>
<evidence type="ECO:0008006" key="4">
    <source>
        <dbReference type="Google" id="ProtNLM"/>
    </source>
</evidence>
<keyword evidence="3" id="KW-1185">Reference proteome</keyword>
<sequence>MMDLTARPIIHLVLHALVPLAIALVFYRPQWKRAWLWMLAGWIIDVDHLLADPIYAPGRCSIGFHPLHTTPAIVLYALMLLPRRTRLLAIGLLVHVGLDAIDCALIHDAAPGP</sequence>
<reference evidence="2" key="2">
    <citation type="submission" date="2020-09" db="EMBL/GenBank/DDBJ databases">
        <authorList>
            <person name="Sun Q."/>
            <person name="Kim S."/>
        </authorList>
    </citation>
    <scope>NUCLEOTIDE SEQUENCE</scope>
    <source>
        <strain evidence="2">KCTC 23077</strain>
    </source>
</reference>
<keyword evidence="1" id="KW-0812">Transmembrane</keyword>
<dbReference type="Proteomes" id="UP000646426">
    <property type="component" value="Unassembled WGS sequence"/>
</dbReference>
<reference evidence="2" key="1">
    <citation type="journal article" date="2014" name="Int. J. Syst. Evol. Microbiol.">
        <title>Complete genome sequence of Corynebacterium casei LMG S-19264T (=DSM 44701T), isolated from a smear-ripened cheese.</title>
        <authorList>
            <consortium name="US DOE Joint Genome Institute (JGI-PGF)"/>
            <person name="Walter F."/>
            <person name="Albersmeier A."/>
            <person name="Kalinowski J."/>
            <person name="Ruckert C."/>
        </authorList>
    </citation>
    <scope>NUCLEOTIDE SEQUENCE</scope>
    <source>
        <strain evidence="2">KCTC 23077</strain>
    </source>
</reference>
<dbReference type="AlphaFoldDB" id="A0A918W5K6"/>
<proteinExistence type="predicted"/>
<evidence type="ECO:0000313" key="3">
    <source>
        <dbReference type="Proteomes" id="UP000646426"/>
    </source>
</evidence>
<dbReference type="EMBL" id="BMYD01000001">
    <property type="protein sequence ID" value="GHA68510.1"/>
    <property type="molecule type" value="Genomic_DNA"/>
</dbReference>
<organism evidence="2 3">
    <name type="scientific">Cognatilysobacter bugurensis</name>
    <dbReference type="NCBI Taxonomy" id="543356"/>
    <lineage>
        <taxon>Bacteria</taxon>
        <taxon>Pseudomonadati</taxon>
        <taxon>Pseudomonadota</taxon>
        <taxon>Gammaproteobacteria</taxon>
        <taxon>Lysobacterales</taxon>
        <taxon>Lysobacteraceae</taxon>
        <taxon>Cognatilysobacter</taxon>
    </lineage>
</organism>
<protein>
    <recommendedName>
        <fullName evidence="4">Transmembrane protein</fullName>
    </recommendedName>
</protein>
<dbReference type="Pfam" id="PF19617">
    <property type="entry name" value="DUF6122"/>
    <property type="match status" value="1"/>
</dbReference>
<keyword evidence="1" id="KW-1133">Transmembrane helix</keyword>
<gene>
    <name evidence="2" type="ORF">GCM10007067_00440</name>
</gene>
<name>A0A918W5K6_9GAMM</name>